<organism evidence="2 3">
    <name type="scientific">Glossina morsitans morsitans</name>
    <name type="common">Savannah tsetse fly</name>
    <dbReference type="NCBI Taxonomy" id="37546"/>
    <lineage>
        <taxon>Eukaryota</taxon>
        <taxon>Metazoa</taxon>
        <taxon>Ecdysozoa</taxon>
        <taxon>Arthropoda</taxon>
        <taxon>Hexapoda</taxon>
        <taxon>Insecta</taxon>
        <taxon>Pterygota</taxon>
        <taxon>Neoptera</taxon>
        <taxon>Endopterygota</taxon>
        <taxon>Diptera</taxon>
        <taxon>Brachycera</taxon>
        <taxon>Muscomorpha</taxon>
        <taxon>Hippoboscoidea</taxon>
        <taxon>Glossinidae</taxon>
        <taxon>Glossina</taxon>
    </lineage>
</organism>
<evidence type="ECO:0000313" key="3">
    <source>
        <dbReference type="Proteomes" id="UP000092444"/>
    </source>
</evidence>
<proteinExistence type="predicted"/>
<keyword evidence="3" id="KW-1185">Reference proteome</keyword>
<dbReference type="AlphaFoldDB" id="A0A1B0F9L1"/>
<feature type="compositionally biased region" description="Polar residues" evidence="1">
    <location>
        <begin position="1"/>
        <end position="13"/>
    </location>
</feature>
<name>A0A1B0F9L1_GLOMM</name>
<evidence type="ECO:0000313" key="2">
    <source>
        <dbReference type="EnsemblMetazoa" id="GMOY000181-PA"/>
    </source>
</evidence>
<feature type="region of interest" description="Disordered" evidence="1">
    <location>
        <begin position="1"/>
        <end position="23"/>
    </location>
</feature>
<accession>A0A1B0F9L1</accession>
<protein>
    <submittedName>
        <fullName evidence="2">Uncharacterized protein</fullName>
    </submittedName>
</protein>
<dbReference type="Proteomes" id="UP000092444">
    <property type="component" value="Unassembled WGS sequence"/>
</dbReference>
<sequence>MEIQTATSLSNTLEIKKSNGKQKLDEELNRMRQHIVDERRRRNAAGATMVVARNAADTTMGVTRNAAGATMGVVRNAAGARIHVKNNKK</sequence>
<dbReference type="EMBL" id="CCAG010011175">
    <property type="status" value="NOT_ANNOTATED_CDS"/>
    <property type="molecule type" value="Genomic_DNA"/>
</dbReference>
<evidence type="ECO:0000256" key="1">
    <source>
        <dbReference type="SAM" id="MobiDB-lite"/>
    </source>
</evidence>
<feature type="compositionally biased region" description="Basic and acidic residues" evidence="1">
    <location>
        <begin position="14"/>
        <end position="23"/>
    </location>
</feature>
<reference evidence="2" key="1">
    <citation type="submission" date="2020-05" db="UniProtKB">
        <authorList>
            <consortium name="EnsemblMetazoa"/>
        </authorList>
    </citation>
    <scope>IDENTIFICATION</scope>
    <source>
        <strain evidence="2">Yale</strain>
    </source>
</reference>
<dbReference type="EnsemblMetazoa" id="GMOY000181-RA">
    <property type="protein sequence ID" value="GMOY000181-PA"/>
    <property type="gene ID" value="GMOY000181"/>
</dbReference>
<dbReference type="VEuPathDB" id="VectorBase:GMOY000181"/>